<keyword evidence="2 6" id="KW-0031">Aminopeptidase</keyword>
<gene>
    <name evidence="6 9" type="primary">map</name>
    <name evidence="9" type="ORF">IMF26_06060</name>
</gene>
<dbReference type="Pfam" id="PF00557">
    <property type="entry name" value="Peptidase_M24"/>
    <property type="match status" value="1"/>
</dbReference>
<proteinExistence type="inferred from homology"/>
<feature type="binding site" evidence="6">
    <location>
        <position position="105"/>
    </location>
    <ligand>
        <name>a divalent metal cation</name>
        <dbReference type="ChEBI" id="CHEBI:60240"/>
        <label>1</label>
    </ligand>
</feature>
<sequence length="247" mass="26647">MIILKTDEEIEIMAKAGRIAGECLLVLRDMLRPGITTKELDKVAEEFIRKCGAIPTFKGYMGFPATICTSRNEVVVHGIPDETILEEGDIISIDVGATYMGFVGDTAATFPVGRVSREAERLMEVTREALSRGIAAVREGARLGDIGYAIESYVKKHGYSVVRDYAGHGVGRNMHEDPSVPNYGQPGTGPVMRKGMVIAIEPMVNAGGSEVITYPDLHVVTRDGSLSAHFEHTVAVTGEGARLLTLV</sequence>
<evidence type="ECO:0000313" key="9">
    <source>
        <dbReference type="EMBL" id="QUL97683.1"/>
    </source>
</evidence>
<feature type="binding site" evidence="6">
    <location>
        <position position="175"/>
    </location>
    <ligand>
        <name>substrate</name>
    </ligand>
</feature>
<evidence type="ECO:0000256" key="1">
    <source>
        <dbReference type="ARBA" id="ARBA00002521"/>
    </source>
</evidence>
<evidence type="ECO:0000259" key="8">
    <source>
        <dbReference type="Pfam" id="PF00557"/>
    </source>
</evidence>
<evidence type="ECO:0000256" key="4">
    <source>
        <dbReference type="ARBA" id="ARBA00022723"/>
    </source>
</evidence>
<dbReference type="CDD" id="cd01086">
    <property type="entry name" value="MetAP1"/>
    <property type="match status" value="1"/>
</dbReference>
<dbReference type="PANTHER" id="PTHR43330">
    <property type="entry name" value="METHIONINE AMINOPEPTIDASE"/>
    <property type="match status" value="1"/>
</dbReference>
<name>A0AAT9LBX5_9FIRM</name>
<feature type="binding site" evidence="6">
    <location>
        <position position="201"/>
    </location>
    <ligand>
        <name>a divalent metal cation</name>
        <dbReference type="ChEBI" id="CHEBI:60240"/>
        <label>2</label>
        <note>catalytic</note>
    </ligand>
</feature>
<organism evidence="9">
    <name type="scientific">Candidatus Fermentithermobacillus carboniphilus</name>
    <dbReference type="NCBI Taxonomy" id="3085328"/>
    <lineage>
        <taxon>Bacteria</taxon>
        <taxon>Bacillati</taxon>
        <taxon>Bacillota</taxon>
        <taxon>Candidatus Fermentithermobacillia</taxon>
        <taxon>Candidatus Fermentithermobacillales</taxon>
        <taxon>Candidatus Fermentithermobacillaceae</taxon>
        <taxon>Candidatus Fermentithermobacillus</taxon>
    </lineage>
</organism>
<reference evidence="9" key="1">
    <citation type="submission" date="2020-10" db="EMBL/GenBank/DDBJ databases">
        <authorList>
            <person name="Kadnikov V."/>
            <person name="Beletsky A.V."/>
            <person name="Mardanov A.V."/>
            <person name="Karnachuk O.V."/>
            <person name="Ravin N.V."/>
        </authorList>
    </citation>
    <scope>NUCLEOTIDE SEQUENCE</scope>
    <source>
        <strain evidence="9">Bu02</strain>
    </source>
</reference>
<keyword evidence="3 6" id="KW-0645">Protease</keyword>
<dbReference type="GO" id="GO:0004239">
    <property type="term" value="F:initiator methionyl aminopeptidase activity"/>
    <property type="evidence" value="ECO:0007669"/>
    <property type="project" value="UniProtKB-UniRule"/>
</dbReference>
<comment type="subunit">
    <text evidence="6">Monomer.</text>
</comment>
<feature type="binding site" evidence="6">
    <location>
        <position position="77"/>
    </location>
    <ligand>
        <name>substrate</name>
    </ligand>
</feature>
<dbReference type="GO" id="GO:0070006">
    <property type="term" value="F:metalloaminopeptidase activity"/>
    <property type="evidence" value="ECO:0007669"/>
    <property type="project" value="UniProtKB-UniRule"/>
</dbReference>
<comment type="cofactor">
    <cofactor evidence="6">
        <name>Co(2+)</name>
        <dbReference type="ChEBI" id="CHEBI:48828"/>
    </cofactor>
    <cofactor evidence="6">
        <name>Zn(2+)</name>
        <dbReference type="ChEBI" id="CHEBI:29105"/>
    </cofactor>
    <cofactor evidence="6">
        <name>Mn(2+)</name>
        <dbReference type="ChEBI" id="CHEBI:29035"/>
    </cofactor>
    <cofactor evidence="6">
        <name>Fe(2+)</name>
        <dbReference type="ChEBI" id="CHEBI:29033"/>
    </cofactor>
    <text evidence="6">Binds 2 divalent metal cations per subunit. Has a high-affinity and a low affinity metal-binding site. The true nature of the physiological cofactor is under debate. The enzyme is active with cobalt, zinc, manganese or divalent iron ions. Most likely, methionine aminopeptidases function as mononuclear Fe(2+)-metalloproteases under physiological conditions, and the catalytically relevant metal-binding site has been assigned to the histidine-containing high-affinity site.</text>
</comment>
<dbReference type="InterPro" id="IPR000994">
    <property type="entry name" value="Pept_M24"/>
</dbReference>
<dbReference type="GO" id="GO:0005829">
    <property type="term" value="C:cytosol"/>
    <property type="evidence" value="ECO:0007669"/>
    <property type="project" value="TreeGrafter"/>
</dbReference>
<dbReference type="SUPFAM" id="SSF55920">
    <property type="entry name" value="Creatinase/aminopeptidase"/>
    <property type="match status" value="1"/>
</dbReference>
<dbReference type="PANTHER" id="PTHR43330:SF27">
    <property type="entry name" value="METHIONINE AMINOPEPTIDASE"/>
    <property type="match status" value="1"/>
</dbReference>
<evidence type="ECO:0000256" key="7">
    <source>
        <dbReference type="RuleBase" id="RU003653"/>
    </source>
</evidence>
<feature type="binding site" evidence="6">
    <location>
        <position position="168"/>
    </location>
    <ligand>
        <name>a divalent metal cation</name>
        <dbReference type="ChEBI" id="CHEBI:60240"/>
        <label>2</label>
        <note>catalytic</note>
    </ligand>
</feature>
<dbReference type="KEGG" id="fcz:IMF26_06060"/>
<dbReference type="InterPro" id="IPR036005">
    <property type="entry name" value="Creatinase/aminopeptidase-like"/>
</dbReference>
<accession>A0AAT9LBX5</accession>
<comment type="similarity">
    <text evidence="6">Belongs to the peptidase M24A family. Methionine aminopeptidase type 1 subfamily.</text>
</comment>
<comment type="function">
    <text evidence="1 6">Removes the N-terminal methionine from nascent proteins. The N-terminal methionine is often cleaved when the second residue in the primary sequence is small and uncharged (Met-Ala-, Cys, Gly, Pro, Ser, Thr, or Val). Requires deformylation of the N(alpha)-formylated initiator methionine before it can be hydrolyzed.</text>
</comment>
<dbReference type="EC" id="3.4.11.18" evidence="6 7"/>
<keyword evidence="4 6" id="KW-0479">Metal-binding</keyword>
<dbReference type="NCBIfam" id="TIGR00500">
    <property type="entry name" value="met_pdase_I"/>
    <property type="match status" value="1"/>
</dbReference>
<dbReference type="AlphaFoldDB" id="A0AAT9LBX5"/>
<dbReference type="InterPro" id="IPR001714">
    <property type="entry name" value="Pept_M24_MAP"/>
</dbReference>
<dbReference type="Gene3D" id="3.90.230.10">
    <property type="entry name" value="Creatinase/methionine aminopeptidase superfamily"/>
    <property type="match status" value="1"/>
</dbReference>
<evidence type="ECO:0000256" key="2">
    <source>
        <dbReference type="ARBA" id="ARBA00022438"/>
    </source>
</evidence>
<dbReference type="EMBL" id="CP062796">
    <property type="protein sequence ID" value="QUL97683.1"/>
    <property type="molecule type" value="Genomic_DNA"/>
</dbReference>
<feature type="binding site" evidence="6">
    <location>
        <position position="231"/>
    </location>
    <ligand>
        <name>a divalent metal cation</name>
        <dbReference type="ChEBI" id="CHEBI:60240"/>
        <label>2</label>
        <note>catalytic</note>
    </ligand>
</feature>
<comment type="catalytic activity">
    <reaction evidence="6 7">
        <text>Release of N-terminal amino acids, preferentially methionine, from peptides and arylamides.</text>
        <dbReference type="EC" id="3.4.11.18"/>
    </reaction>
</comment>
<dbReference type="PRINTS" id="PR00599">
    <property type="entry name" value="MAPEPTIDASE"/>
</dbReference>
<dbReference type="InterPro" id="IPR002467">
    <property type="entry name" value="Pept_M24A_MAP1"/>
</dbReference>
<evidence type="ECO:0000256" key="3">
    <source>
        <dbReference type="ARBA" id="ARBA00022670"/>
    </source>
</evidence>
<dbReference type="GO" id="GO:0046872">
    <property type="term" value="F:metal ion binding"/>
    <property type="evidence" value="ECO:0007669"/>
    <property type="project" value="UniProtKB-UniRule"/>
</dbReference>
<dbReference type="PROSITE" id="PS00680">
    <property type="entry name" value="MAP_1"/>
    <property type="match status" value="1"/>
</dbReference>
<feature type="binding site" evidence="6">
    <location>
        <position position="105"/>
    </location>
    <ligand>
        <name>a divalent metal cation</name>
        <dbReference type="ChEBI" id="CHEBI:60240"/>
        <label>2</label>
        <note>catalytic</note>
    </ligand>
</feature>
<protein>
    <recommendedName>
        <fullName evidence="6 7">Methionine aminopeptidase</fullName>
        <shortName evidence="6">MAP</shortName>
        <shortName evidence="6">MetAP</shortName>
        <ecNumber evidence="6 7">3.4.11.18</ecNumber>
    </recommendedName>
    <alternativeName>
        <fullName evidence="6">Peptidase M</fullName>
    </alternativeName>
</protein>
<reference evidence="9" key="2">
    <citation type="journal article" date="2023" name="Biology">
        <title>Prokaryotic Life Associated with Coal-Fire Gas Vents Revealed by Metagenomics.</title>
        <authorList>
            <person name="Kadnikov V.V."/>
            <person name="Mardanov A.V."/>
            <person name="Beletsky A.V."/>
            <person name="Karnachuk O.V."/>
            <person name="Ravin N.V."/>
        </authorList>
    </citation>
    <scope>NUCLEOTIDE SEQUENCE</scope>
    <source>
        <strain evidence="9">Bu02</strain>
    </source>
</reference>
<keyword evidence="5 6" id="KW-0378">Hydrolase</keyword>
<feature type="binding site" evidence="6">
    <location>
        <position position="94"/>
    </location>
    <ligand>
        <name>a divalent metal cation</name>
        <dbReference type="ChEBI" id="CHEBI:60240"/>
        <label>1</label>
    </ligand>
</feature>
<feature type="domain" description="Peptidase M24" evidence="8">
    <location>
        <begin position="11"/>
        <end position="237"/>
    </location>
</feature>
<evidence type="ECO:0000256" key="6">
    <source>
        <dbReference type="HAMAP-Rule" id="MF_01974"/>
    </source>
</evidence>
<evidence type="ECO:0000256" key="5">
    <source>
        <dbReference type="ARBA" id="ARBA00022801"/>
    </source>
</evidence>
<feature type="binding site" evidence="6">
    <location>
        <position position="231"/>
    </location>
    <ligand>
        <name>a divalent metal cation</name>
        <dbReference type="ChEBI" id="CHEBI:60240"/>
        <label>1</label>
    </ligand>
</feature>
<dbReference type="HAMAP" id="MF_01974">
    <property type="entry name" value="MetAP_1"/>
    <property type="match status" value="1"/>
</dbReference>
<dbReference type="GO" id="GO:0006508">
    <property type="term" value="P:proteolysis"/>
    <property type="evidence" value="ECO:0007669"/>
    <property type="project" value="UniProtKB-KW"/>
</dbReference>